<sequence length="377" mass="40062">MGSEQQTSDTPSSARPRALIAAPFYPPHIGGIERYSANVAQELVDRGWQVDVLACGPRSQEPTARPGPGGEAVHELDAVIAASRLPIPLPTRRNRAILRTVQGSYDFTLVQSHLFISGLLATSLSRGGRRVWLNHGSGHVPTDSRLLNAAIAGYEHVLALLLRRRVDAQAAVSNESAAWMRHLGVRGAVGVGNAVASVAPARGPREPGPLRVLYAGRLEPGKGADEAIEMVEKARSAGPIELTICGDGSQRPAIEELLRDRPAAARYLGPIPHDELLALMGTADVFIYPSTYPEGFPTVLLEAGAQGCAVLTYPVAGTAELLAEGGGWRVTDRDQGVAALSAAAQDPAAVTSQGEVMRRSIETRFTWTHLVDRLLAL</sequence>
<feature type="domain" description="Glycosyl transferase family 1" evidence="3">
    <location>
        <begin position="207"/>
        <end position="334"/>
    </location>
</feature>
<feature type="domain" description="Glycosyltransferase subfamily 4-like N-terminal" evidence="4">
    <location>
        <begin position="29"/>
        <end position="186"/>
    </location>
</feature>
<evidence type="ECO:0000313" key="6">
    <source>
        <dbReference type="Proteomes" id="UP000199086"/>
    </source>
</evidence>
<name>A0A1G6H6T2_9ACTN</name>
<dbReference type="STRING" id="1577474.GA0111570_10738"/>
<dbReference type="Gene3D" id="3.40.50.2000">
    <property type="entry name" value="Glycogen Phosphorylase B"/>
    <property type="match status" value="2"/>
</dbReference>
<evidence type="ECO:0000259" key="3">
    <source>
        <dbReference type="Pfam" id="PF00534"/>
    </source>
</evidence>
<evidence type="ECO:0000313" key="5">
    <source>
        <dbReference type="EMBL" id="SDB89874.1"/>
    </source>
</evidence>
<dbReference type="OrthoDB" id="506201at2"/>
<evidence type="ECO:0000256" key="1">
    <source>
        <dbReference type="ARBA" id="ARBA00022676"/>
    </source>
</evidence>
<protein>
    <submittedName>
        <fullName evidence="5">Glycosyltransferase involved in cell wall bisynthesis</fullName>
    </submittedName>
</protein>
<dbReference type="InterPro" id="IPR050194">
    <property type="entry name" value="Glycosyltransferase_grp1"/>
</dbReference>
<keyword evidence="6" id="KW-1185">Reference proteome</keyword>
<gene>
    <name evidence="5" type="ORF">GA0111570_10738</name>
</gene>
<dbReference type="InterPro" id="IPR028098">
    <property type="entry name" value="Glyco_trans_4-like_N"/>
</dbReference>
<dbReference type="Pfam" id="PF13439">
    <property type="entry name" value="Glyco_transf_4"/>
    <property type="match status" value="1"/>
</dbReference>
<keyword evidence="1" id="KW-0328">Glycosyltransferase</keyword>
<dbReference type="CDD" id="cd03801">
    <property type="entry name" value="GT4_PimA-like"/>
    <property type="match status" value="1"/>
</dbReference>
<dbReference type="AlphaFoldDB" id="A0A1G6H6T2"/>
<dbReference type="GO" id="GO:0016757">
    <property type="term" value="F:glycosyltransferase activity"/>
    <property type="evidence" value="ECO:0007669"/>
    <property type="project" value="UniProtKB-KW"/>
</dbReference>
<dbReference type="Pfam" id="PF00534">
    <property type="entry name" value="Glycos_transf_1"/>
    <property type="match status" value="1"/>
</dbReference>
<keyword evidence="2 5" id="KW-0808">Transferase</keyword>
<organism evidence="5 6">
    <name type="scientific">Raineyella antarctica</name>
    <dbReference type="NCBI Taxonomy" id="1577474"/>
    <lineage>
        <taxon>Bacteria</taxon>
        <taxon>Bacillati</taxon>
        <taxon>Actinomycetota</taxon>
        <taxon>Actinomycetes</taxon>
        <taxon>Propionibacteriales</taxon>
        <taxon>Propionibacteriaceae</taxon>
        <taxon>Raineyella</taxon>
    </lineage>
</organism>
<dbReference type="PANTHER" id="PTHR45947">
    <property type="entry name" value="SULFOQUINOVOSYL TRANSFERASE SQD2"/>
    <property type="match status" value="1"/>
</dbReference>
<accession>A0A1G6H6T2</accession>
<dbReference type="SUPFAM" id="SSF53756">
    <property type="entry name" value="UDP-Glycosyltransferase/glycogen phosphorylase"/>
    <property type="match status" value="1"/>
</dbReference>
<dbReference type="EMBL" id="FMYF01000007">
    <property type="protein sequence ID" value="SDB89874.1"/>
    <property type="molecule type" value="Genomic_DNA"/>
</dbReference>
<evidence type="ECO:0000256" key="2">
    <source>
        <dbReference type="ARBA" id="ARBA00022679"/>
    </source>
</evidence>
<reference evidence="5 6" key="1">
    <citation type="submission" date="2016-06" db="EMBL/GenBank/DDBJ databases">
        <authorList>
            <person name="Olsen C.W."/>
            <person name="Carey S."/>
            <person name="Hinshaw L."/>
            <person name="Karasin A.I."/>
        </authorList>
    </citation>
    <scope>NUCLEOTIDE SEQUENCE [LARGE SCALE GENOMIC DNA]</scope>
    <source>
        <strain evidence="5 6">LZ-22</strain>
    </source>
</reference>
<proteinExistence type="predicted"/>
<dbReference type="InterPro" id="IPR001296">
    <property type="entry name" value="Glyco_trans_1"/>
</dbReference>
<dbReference type="PANTHER" id="PTHR45947:SF3">
    <property type="entry name" value="SULFOQUINOVOSYL TRANSFERASE SQD2"/>
    <property type="match status" value="1"/>
</dbReference>
<dbReference type="Proteomes" id="UP000199086">
    <property type="component" value="Unassembled WGS sequence"/>
</dbReference>
<dbReference type="GO" id="GO:1901137">
    <property type="term" value="P:carbohydrate derivative biosynthetic process"/>
    <property type="evidence" value="ECO:0007669"/>
    <property type="project" value="UniProtKB-ARBA"/>
</dbReference>
<dbReference type="RefSeq" id="WP_092611110.1">
    <property type="nucleotide sequence ID" value="NZ_FMYF01000007.1"/>
</dbReference>
<evidence type="ECO:0000259" key="4">
    <source>
        <dbReference type="Pfam" id="PF13439"/>
    </source>
</evidence>